<dbReference type="InParanoid" id="D2A5M7"/>
<reference evidence="1 2" key="2">
    <citation type="journal article" date="2010" name="Nucleic Acids Res.">
        <title>BeetleBase in 2010: revisions to provide comprehensive genomic information for Tribolium castaneum.</title>
        <authorList>
            <person name="Kim H.S."/>
            <person name="Murphy T."/>
            <person name="Xia J."/>
            <person name="Caragea D."/>
            <person name="Park Y."/>
            <person name="Beeman R.W."/>
            <person name="Lorenzen M.D."/>
            <person name="Butcher S."/>
            <person name="Manak J.R."/>
            <person name="Brown S.J."/>
        </authorList>
    </citation>
    <scope>GENOME REANNOTATION</scope>
    <source>
        <strain evidence="1 2">Georgia GA2</strain>
    </source>
</reference>
<dbReference type="EMBL" id="KQ971345">
    <property type="protein sequence ID" value="EFA05393.1"/>
    <property type="molecule type" value="Genomic_DNA"/>
</dbReference>
<dbReference type="Proteomes" id="UP000007266">
    <property type="component" value="Linkage group 6"/>
</dbReference>
<dbReference type="AlphaFoldDB" id="D2A5M7"/>
<reference evidence="1 2" key="1">
    <citation type="journal article" date="2008" name="Nature">
        <title>The genome of the model beetle and pest Tribolium castaneum.</title>
        <authorList>
            <consortium name="Tribolium Genome Sequencing Consortium"/>
            <person name="Richards S."/>
            <person name="Gibbs R.A."/>
            <person name="Weinstock G.M."/>
            <person name="Brown S.J."/>
            <person name="Denell R."/>
            <person name="Beeman R.W."/>
            <person name="Gibbs R."/>
            <person name="Beeman R.W."/>
            <person name="Brown S.J."/>
            <person name="Bucher G."/>
            <person name="Friedrich M."/>
            <person name="Grimmelikhuijzen C.J."/>
            <person name="Klingler M."/>
            <person name="Lorenzen M."/>
            <person name="Richards S."/>
            <person name="Roth S."/>
            <person name="Schroder R."/>
            <person name="Tautz D."/>
            <person name="Zdobnov E.M."/>
            <person name="Muzny D."/>
            <person name="Gibbs R.A."/>
            <person name="Weinstock G.M."/>
            <person name="Attaway T."/>
            <person name="Bell S."/>
            <person name="Buhay C.J."/>
            <person name="Chandrabose M.N."/>
            <person name="Chavez D."/>
            <person name="Clerk-Blankenburg K.P."/>
            <person name="Cree A."/>
            <person name="Dao M."/>
            <person name="Davis C."/>
            <person name="Chacko J."/>
            <person name="Dinh H."/>
            <person name="Dugan-Rocha S."/>
            <person name="Fowler G."/>
            <person name="Garner T.T."/>
            <person name="Garnes J."/>
            <person name="Gnirke A."/>
            <person name="Hawes A."/>
            <person name="Hernandez J."/>
            <person name="Hines S."/>
            <person name="Holder M."/>
            <person name="Hume J."/>
            <person name="Jhangiani S.N."/>
            <person name="Joshi V."/>
            <person name="Khan Z.M."/>
            <person name="Jackson L."/>
            <person name="Kovar C."/>
            <person name="Kowis A."/>
            <person name="Lee S."/>
            <person name="Lewis L.R."/>
            <person name="Margolis J."/>
            <person name="Morgan M."/>
            <person name="Nazareth L.V."/>
            <person name="Nguyen N."/>
            <person name="Okwuonu G."/>
            <person name="Parker D."/>
            <person name="Richards S."/>
            <person name="Ruiz S.J."/>
            <person name="Santibanez J."/>
            <person name="Savard J."/>
            <person name="Scherer S.E."/>
            <person name="Schneider B."/>
            <person name="Sodergren E."/>
            <person name="Tautz D."/>
            <person name="Vattahil S."/>
            <person name="Villasana D."/>
            <person name="White C.S."/>
            <person name="Wright R."/>
            <person name="Park Y."/>
            <person name="Beeman R.W."/>
            <person name="Lord J."/>
            <person name="Oppert B."/>
            <person name="Lorenzen M."/>
            <person name="Brown S."/>
            <person name="Wang L."/>
            <person name="Savard J."/>
            <person name="Tautz D."/>
            <person name="Richards S."/>
            <person name="Weinstock G."/>
            <person name="Gibbs R.A."/>
            <person name="Liu Y."/>
            <person name="Worley K."/>
            <person name="Weinstock G."/>
            <person name="Elsik C.G."/>
            <person name="Reese J.T."/>
            <person name="Elhaik E."/>
            <person name="Landan G."/>
            <person name="Graur D."/>
            <person name="Arensburger P."/>
            <person name="Atkinson P."/>
            <person name="Beeman R.W."/>
            <person name="Beidler J."/>
            <person name="Brown S.J."/>
            <person name="Demuth J.P."/>
            <person name="Drury D.W."/>
            <person name="Du Y.Z."/>
            <person name="Fujiwara H."/>
            <person name="Lorenzen M."/>
            <person name="Maselli V."/>
            <person name="Osanai M."/>
            <person name="Park Y."/>
            <person name="Robertson H.M."/>
            <person name="Tu Z."/>
            <person name="Wang J.J."/>
            <person name="Wang S."/>
            <person name="Richards S."/>
            <person name="Song H."/>
            <person name="Zhang L."/>
            <person name="Sodergren E."/>
            <person name="Werner D."/>
            <person name="Stanke M."/>
            <person name="Morgenstern B."/>
            <person name="Solovyev V."/>
            <person name="Kosarev P."/>
            <person name="Brown G."/>
            <person name="Chen H.C."/>
            <person name="Ermolaeva O."/>
            <person name="Hlavina W."/>
            <person name="Kapustin Y."/>
            <person name="Kiryutin B."/>
            <person name="Kitts P."/>
            <person name="Maglott D."/>
            <person name="Pruitt K."/>
            <person name="Sapojnikov V."/>
            <person name="Souvorov A."/>
            <person name="Mackey A.J."/>
            <person name="Waterhouse R.M."/>
            <person name="Wyder S."/>
            <person name="Zdobnov E.M."/>
            <person name="Zdobnov E.M."/>
            <person name="Wyder S."/>
            <person name="Kriventseva E.V."/>
            <person name="Kadowaki T."/>
            <person name="Bork P."/>
            <person name="Aranda M."/>
            <person name="Bao R."/>
            <person name="Beermann A."/>
            <person name="Berns N."/>
            <person name="Bolognesi R."/>
            <person name="Bonneton F."/>
            <person name="Bopp D."/>
            <person name="Brown S.J."/>
            <person name="Bucher G."/>
            <person name="Butts T."/>
            <person name="Chaumot A."/>
            <person name="Denell R.E."/>
            <person name="Ferrier D.E."/>
            <person name="Friedrich M."/>
            <person name="Gordon C.M."/>
            <person name="Jindra M."/>
            <person name="Klingler M."/>
            <person name="Lan Q."/>
            <person name="Lattorff H.M."/>
            <person name="Laudet V."/>
            <person name="von Levetsow C."/>
            <person name="Liu Z."/>
            <person name="Lutz R."/>
            <person name="Lynch J.A."/>
            <person name="da Fonseca R.N."/>
            <person name="Posnien N."/>
            <person name="Reuter R."/>
            <person name="Roth S."/>
            <person name="Savard J."/>
            <person name="Schinko J.B."/>
            <person name="Schmitt C."/>
            <person name="Schoppmeier M."/>
            <person name="Schroder R."/>
            <person name="Shippy T.D."/>
            <person name="Simonnet F."/>
            <person name="Marques-Souza H."/>
            <person name="Tautz D."/>
            <person name="Tomoyasu Y."/>
            <person name="Trauner J."/>
            <person name="Van der Zee M."/>
            <person name="Vervoort M."/>
            <person name="Wittkopp N."/>
            <person name="Wimmer E.A."/>
            <person name="Yang X."/>
            <person name="Jones A.K."/>
            <person name="Sattelle D.B."/>
            <person name="Ebert P.R."/>
            <person name="Nelson D."/>
            <person name="Scott J.G."/>
            <person name="Beeman R.W."/>
            <person name="Muthukrishnan S."/>
            <person name="Kramer K.J."/>
            <person name="Arakane Y."/>
            <person name="Beeman R.W."/>
            <person name="Zhu Q."/>
            <person name="Hogenkamp D."/>
            <person name="Dixit R."/>
            <person name="Oppert B."/>
            <person name="Jiang H."/>
            <person name="Zou Z."/>
            <person name="Marshall J."/>
            <person name="Elpidina E."/>
            <person name="Vinokurov K."/>
            <person name="Oppert C."/>
            <person name="Zou Z."/>
            <person name="Evans J."/>
            <person name="Lu Z."/>
            <person name="Zhao P."/>
            <person name="Sumathipala N."/>
            <person name="Altincicek B."/>
            <person name="Vilcinskas A."/>
            <person name="Williams M."/>
            <person name="Hultmark D."/>
            <person name="Hetru C."/>
            <person name="Jiang H."/>
            <person name="Grimmelikhuijzen C.J."/>
            <person name="Hauser F."/>
            <person name="Cazzamali G."/>
            <person name="Williamson M."/>
            <person name="Park Y."/>
            <person name="Li B."/>
            <person name="Tanaka Y."/>
            <person name="Predel R."/>
            <person name="Neupert S."/>
            <person name="Schachtner J."/>
            <person name="Verleyen P."/>
            <person name="Raible F."/>
            <person name="Bork P."/>
            <person name="Friedrich M."/>
            <person name="Walden K.K."/>
            <person name="Robertson H.M."/>
            <person name="Angeli S."/>
            <person name="Foret S."/>
            <person name="Bucher G."/>
            <person name="Schuetz S."/>
            <person name="Maleszka R."/>
            <person name="Wimmer E.A."/>
            <person name="Beeman R.W."/>
            <person name="Lorenzen M."/>
            <person name="Tomoyasu Y."/>
            <person name="Miller S.C."/>
            <person name="Grossmann D."/>
            <person name="Bucher G."/>
        </authorList>
    </citation>
    <scope>NUCLEOTIDE SEQUENCE [LARGE SCALE GENOMIC DNA]</scope>
    <source>
        <strain evidence="1 2">Georgia GA2</strain>
    </source>
</reference>
<organism evidence="1 2">
    <name type="scientific">Tribolium castaneum</name>
    <name type="common">Red flour beetle</name>
    <dbReference type="NCBI Taxonomy" id="7070"/>
    <lineage>
        <taxon>Eukaryota</taxon>
        <taxon>Metazoa</taxon>
        <taxon>Ecdysozoa</taxon>
        <taxon>Arthropoda</taxon>
        <taxon>Hexapoda</taxon>
        <taxon>Insecta</taxon>
        <taxon>Pterygota</taxon>
        <taxon>Neoptera</taxon>
        <taxon>Endopterygota</taxon>
        <taxon>Coleoptera</taxon>
        <taxon>Polyphaga</taxon>
        <taxon>Cucujiformia</taxon>
        <taxon>Tenebrionidae</taxon>
        <taxon>Tenebrionidae incertae sedis</taxon>
        <taxon>Tribolium</taxon>
    </lineage>
</organism>
<name>D2A5M7_TRICA</name>
<gene>
    <name evidence="1" type="primary">GLEAN_15565</name>
    <name evidence="1" type="ORF">TcasGA2_TC015565</name>
</gene>
<proteinExistence type="predicted"/>
<evidence type="ECO:0000313" key="1">
    <source>
        <dbReference type="EMBL" id="EFA05393.1"/>
    </source>
</evidence>
<evidence type="ECO:0000313" key="2">
    <source>
        <dbReference type="Proteomes" id="UP000007266"/>
    </source>
</evidence>
<keyword evidence="2" id="KW-1185">Reference proteome</keyword>
<dbReference type="HOGENOM" id="CLU_2530399_0_0_1"/>
<protein>
    <submittedName>
        <fullName evidence="1">Uncharacterized protein</fullName>
    </submittedName>
</protein>
<accession>D2A5M7</accession>
<sequence length="84" mass="9800">MKDSDIEVENKSFCSCNNYWREEDMAIDNVVGKGSVEVEGNVEWEGREEVDRIFSWNSKDPDNVSLEEEDNICCKCIWEDVEDN</sequence>